<feature type="region of interest" description="Disordered" evidence="1">
    <location>
        <begin position="85"/>
        <end position="118"/>
    </location>
</feature>
<feature type="compositionally biased region" description="Polar residues" evidence="1">
    <location>
        <begin position="148"/>
        <end position="162"/>
    </location>
</feature>
<reference evidence="2 3" key="1">
    <citation type="journal article" date="2023" name="G3 (Bethesda)">
        <title>A chromosome-length genome assembly and annotation of blackberry (Rubus argutus, cv. 'Hillquist').</title>
        <authorList>
            <person name="Bruna T."/>
            <person name="Aryal R."/>
            <person name="Dudchenko O."/>
            <person name="Sargent D.J."/>
            <person name="Mead D."/>
            <person name="Buti M."/>
            <person name="Cavallini A."/>
            <person name="Hytonen T."/>
            <person name="Andres J."/>
            <person name="Pham M."/>
            <person name="Weisz D."/>
            <person name="Mascagni F."/>
            <person name="Usai G."/>
            <person name="Natali L."/>
            <person name="Bassil N."/>
            <person name="Fernandez G.E."/>
            <person name="Lomsadze A."/>
            <person name="Armour M."/>
            <person name="Olukolu B."/>
            <person name="Poorten T."/>
            <person name="Britton C."/>
            <person name="Davik J."/>
            <person name="Ashrafi H."/>
            <person name="Aiden E.L."/>
            <person name="Borodovsky M."/>
            <person name="Worthington M."/>
        </authorList>
    </citation>
    <scope>NUCLEOTIDE SEQUENCE [LARGE SCALE GENOMIC DNA]</scope>
    <source>
        <strain evidence="2">PI 553951</strain>
    </source>
</reference>
<dbReference type="AlphaFoldDB" id="A0AAW1W777"/>
<dbReference type="EMBL" id="JBEDUW010000007">
    <property type="protein sequence ID" value="KAK9914665.1"/>
    <property type="molecule type" value="Genomic_DNA"/>
</dbReference>
<gene>
    <name evidence="2" type="ORF">M0R45_038429</name>
</gene>
<evidence type="ECO:0000313" key="3">
    <source>
        <dbReference type="Proteomes" id="UP001457282"/>
    </source>
</evidence>
<feature type="region of interest" description="Disordered" evidence="1">
    <location>
        <begin position="148"/>
        <end position="177"/>
    </location>
</feature>
<protein>
    <submittedName>
        <fullName evidence="2">Uncharacterized protein</fullName>
    </submittedName>
</protein>
<evidence type="ECO:0000256" key="1">
    <source>
        <dbReference type="SAM" id="MobiDB-lite"/>
    </source>
</evidence>
<organism evidence="2 3">
    <name type="scientific">Rubus argutus</name>
    <name type="common">Southern blackberry</name>
    <dbReference type="NCBI Taxonomy" id="59490"/>
    <lineage>
        <taxon>Eukaryota</taxon>
        <taxon>Viridiplantae</taxon>
        <taxon>Streptophyta</taxon>
        <taxon>Embryophyta</taxon>
        <taxon>Tracheophyta</taxon>
        <taxon>Spermatophyta</taxon>
        <taxon>Magnoliopsida</taxon>
        <taxon>eudicotyledons</taxon>
        <taxon>Gunneridae</taxon>
        <taxon>Pentapetalae</taxon>
        <taxon>rosids</taxon>
        <taxon>fabids</taxon>
        <taxon>Rosales</taxon>
        <taxon>Rosaceae</taxon>
        <taxon>Rosoideae</taxon>
        <taxon>Rosoideae incertae sedis</taxon>
        <taxon>Rubus</taxon>
    </lineage>
</organism>
<proteinExistence type="predicted"/>
<keyword evidence="3" id="KW-1185">Reference proteome</keyword>
<accession>A0AAW1W777</accession>
<evidence type="ECO:0000313" key="2">
    <source>
        <dbReference type="EMBL" id="KAK9914665.1"/>
    </source>
</evidence>
<dbReference type="Proteomes" id="UP001457282">
    <property type="component" value="Unassembled WGS sequence"/>
</dbReference>
<sequence length="193" mass="21614">MDFHSLTRKELQTLLQAERNPSEHHQCIETRICLVEGLEELLNQSPEKAMIGSVSIPRTAARTHHSEKGRQRRARKLTTIDSRLLLPPQPPGGGLRLPRLAKRRRPQTETTTSVQRAYSTRRSVRLLGKTMAKMSLDKESNMASSIEELSTDTTNFSEQSEGSVVKGSDMQTVSDMSSKGIDASEVFLRAKIK</sequence>
<name>A0AAW1W777_RUBAR</name>
<comment type="caution">
    <text evidence="2">The sequence shown here is derived from an EMBL/GenBank/DDBJ whole genome shotgun (WGS) entry which is preliminary data.</text>
</comment>
<dbReference type="PANTHER" id="PTHR33621">
    <property type="entry name" value="ASPARTIC/GLUTAMIC ACID-RICH PROTEIN"/>
    <property type="match status" value="1"/>
</dbReference>
<dbReference type="PANTHER" id="PTHR33621:SF2">
    <property type="entry name" value="RIBOSOMAL L1 DOMAIN-CONTAINING PROTEIN"/>
    <property type="match status" value="1"/>
</dbReference>
<feature type="compositionally biased region" description="Polar residues" evidence="1">
    <location>
        <begin position="108"/>
        <end position="118"/>
    </location>
</feature>